<evidence type="ECO:0000313" key="1">
    <source>
        <dbReference type="EMBL" id="MBN2952965.1"/>
    </source>
</evidence>
<evidence type="ECO:0000313" key="2">
    <source>
        <dbReference type="Proteomes" id="UP000737612"/>
    </source>
</evidence>
<comment type="caution">
    <text evidence="1">The sequence shown here is derived from an EMBL/GenBank/DDBJ whole genome shotgun (WGS) entry which is preliminary data.</text>
</comment>
<gene>
    <name evidence="1" type="ORF">JTJ23_05065</name>
</gene>
<name>A0A938ZDF2_9FIRM</name>
<protein>
    <submittedName>
        <fullName evidence="1">Uncharacterized protein</fullName>
    </submittedName>
</protein>
<proteinExistence type="predicted"/>
<dbReference type="AlphaFoldDB" id="A0A938ZDF2"/>
<sequence length="50" mass="5971">MKIDGYEKEIWDKKTEIIEELKRAAREKQKKQKKCILAFKAAHQPCQLPE</sequence>
<accession>A0A938ZDF2</accession>
<organism evidence="1 2">
    <name type="scientific">Fusicatenibacter saccharivorans</name>
    <dbReference type="NCBI Taxonomy" id="1150298"/>
    <lineage>
        <taxon>Bacteria</taxon>
        <taxon>Bacillati</taxon>
        <taxon>Bacillota</taxon>
        <taxon>Clostridia</taxon>
        <taxon>Lachnospirales</taxon>
        <taxon>Lachnospiraceae</taxon>
        <taxon>Fusicatenibacter</taxon>
    </lineage>
</organism>
<dbReference type="EMBL" id="JAFHBD010000015">
    <property type="protein sequence ID" value="MBN2952965.1"/>
    <property type="molecule type" value="Genomic_DNA"/>
</dbReference>
<dbReference type="Proteomes" id="UP000737612">
    <property type="component" value="Unassembled WGS sequence"/>
</dbReference>
<reference evidence="1" key="1">
    <citation type="submission" date="2021-02" db="EMBL/GenBank/DDBJ databases">
        <title>Metagenome-assembled genomes from human diarrheal sample B26.</title>
        <authorList>
            <person name="Ateba T.P."/>
            <person name="Alayande K.A."/>
            <person name="Mwanza M."/>
        </authorList>
    </citation>
    <scope>NUCLEOTIDE SEQUENCE</scope>
    <source>
        <strain evidence="1">06WH</strain>
    </source>
</reference>